<dbReference type="KEGG" id="wms:ID128_00915"/>
<dbReference type="EMBL" id="CP061738">
    <property type="protein sequence ID" value="QOD38804.1"/>
    <property type="molecule type" value="Genomic_DNA"/>
</dbReference>
<keyword evidence="3" id="KW-1185">Reference proteome</keyword>
<name>A0A7M3U319_9RICK</name>
<dbReference type="RefSeq" id="WP_191111552.1">
    <property type="nucleotide sequence ID" value="NZ_CP061738.1"/>
</dbReference>
<dbReference type="InterPro" id="IPR002110">
    <property type="entry name" value="Ankyrin_rpt"/>
</dbReference>
<dbReference type="SUPFAM" id="SSF48403">
    <property type="entry name" value="Ankyrin repeat"/>
    <property type="match status" value="1"/>
</dbReference>
<dbReference type="InterPro" id="IPR036770">
    <property type="entry name" value="Ankyrin_rpt-contain_sf"/>
</dbReference>
<gene>
    <name evidence="2" type="ORF">ID128_00915</name>
</gene>
<organism evidence="2 3">
    <name type="scientific">Candidatus Wolbachia massiliensis</name>
    <dbReference type="NCBI Taxonomy" id="1845000"/>
    <lineage>
        <taxon>Bacteria</taxon>
        <taxon>Pseudomonadati</taxon>
        <taxon>Pseudomonadota</taxon>
        <taxon>Alphaproteobacteria</taxon>
        <taxon>Rickettsiales</taxon>
        <taxon>Anaplasmataceae</taxon>
        <taxon>Wolbachieae</taxon>
        <taxon>Wolbachia</taxon>
    </lineage>
</organism>
<evidence type="ECO:0000256" key="1">
    <source>
        <dbReference type="PROSITE-ProRule" id="PRU00023"/>
    </source>
</evidence>
<feature type="repeat" description="ANK" evidence="1">
    <location>
        <begin position="20"/>
        <end position="52"/>
    </location>
</feature>
<dbReference type="AlphaFoldDB" id="A0A7M3U319"/>
<sequence length="75" mass="8514">MDIVKFSLNKGVEVGTKGKNNWTPLHYATNKGYLGIVKLLIEKQQQESFINNSNINNSKTTDQSTMLPRKAIYQL</sequence>
<accession>A0A7M3U319</accession>
<protein>
    <submittedName>
        <fullName evidence="2">Ankyrin repeat domain-containing protein</fullName>
    </submittedName>
</protein>
<keyword evidence="1" id="KW-0040">ANK repeat</keyword>
<evidence type="ECO:0000313" key="3">
    <source>
        <dbReference type="Proteomes" id="UP000516514"/>
    </source>
</evidence>
<dbReference type="PROSITE" id="PS50088">
    <property type="entry name" value="ANK_REPEAT"/>
    <property type="match status" value="1"/>
</dbReference>
<dbReference type="Proteomes" id="UP000516514">
    <property type="component" value="Chromosome"/>
</dbReference>
<dbReference type="Pfam" id="PF12796">
    <property type="entry name" value="Ank_2"/>
    <property type="match status" value="1"/>
</dbReference>
<reference evidence="2 3" key="1">
    <citation type="submission" date="2020-09" db="EMBL/GenBank/DDBJ databases">
        <title>An Earliest Endosymbiont, Wolbachia massiliensis sp. nov., Strain PL13 From the Bed Bug (Cimex hemipterius), Type strain of a New supergroup T.</title>
        <authorList>
            <person name="Laidoudi Y."/>
            <person name="Levasseur A."/>
            <person name="Medkour H."/>
            <person name="Maaloum M."/>
            <person name="BenKhedher M."/>
            <person name="Sambou M."/>
            <person name="Bassene H."/>
            <person name="Davoust B."/>
            <person name="Fenollar F."/>
            <person name="Raoult D."/>
            <person name="Mediannikov O."/>
        </authorList>
    </citation>
    <scope>NUCLEOTIDE SEQUENCE [LARGE SCALE GENOMIC DNA]</scope>
    <source>
        <strain evidence="2 3">PL13</strain>
    </source>
</reference>
<evidence type="ECO:0000313" key="2">
    <source>
        <dbReference type="EMBL" id="QOD38804.1"/>
    </source>
</evidence>
<dbReference type="PROSITE" id="PS50297">
    <property type="entry name" value="ANK_REP_REGION"/>
    <property type="match status" value="1"/>
</dbReference>
<proteinExistence type="predicted"/>
<dbReference type="Gene3D" id="1.25.40.20">
    <property type="entry name" value="Ankyrin repeat-containing domain"/>
    <property type="match status" value="1"/>
</dbReference>